<dbReference type="Proteomes" id="UP001363151">
    <property type="component" value="Unassembled WGS sequence"/>
</dbReference>
<keyword evidence="7" id="KW-1185">Reference proteome</keyword>
<dbReference type="InterPro" id="IPR017896">
    <property type="entry name" value="4Fe4S_Fe-S-bd"/>
</dbReference>
<dbReference type="PROSITE" id="PS51257">
    <property type="entry name" value="PROKAR_LIPOPROTEIN"/>
    <property type="match status" value="1"/>
</dbReference>
<evidence type="ECO:0000313" key="6">
    <source>
        <dbReference type="EMBL" id="KAK7250087.1"/>
    </source>
</evidence>
<dbReference type="PANTHER" id="PTHR44579:SF2">
    <property type="entry name" value="OS01G0730500 PROTEIN"/>
    <property type="match status" value="1"/>
</dbReference>
<gene>
    <name evidence="6" type="ORF">SO694_00006224</name>
</gene>
<sequence length="309" mass="33486">MTSTRKQLFFFTAFQSCSSLRVTPRSSLRVSPRAPLHTTSHRDSALRYNPRNGWDDDESGPDIPSTDLFAGYAADDSAFLDDAEDPFCDGDDATPCVDAAAFWDLDASSPSVGGDAVLDAADPFCDAEDAAPDCVDGDAFWAIEAEPDYGAVDSHTIVERDAATGAPLRTAFSFVDERACVGCNACASISPSTFFMEDEHGMARVFRQHGDADEVIEEAVGACPVSCIKTVTYDALERLEVQRRDQVINAAGRNSLRAEGMAPRTIIPASALVDTADPAFVEEELRRETERQRKARRALGTGKDRIVEL</sequence>
<feature type="region of interest" description="Disordered" evidence="4">
    <location>
        <begin position="31"/>
        <end position="62"/>
    </location>
</feature>
<dbReference type="PROSITE" id="PS51379">
    <property type="entry name" value="4FE4S_FER_2"/>
    <property type="match status" value="1"/>
</dbReference>
<keyword evidence="1" id="KW-0479">Metal-binding</keyword>
<reference evidence="6 7" key="1">
    <citation type="submission" date="2024-03" db="EMBL/GenBank/DDBJ databases">
        <title>Aureococcus anophagefferens CCMP1851 and Kratosvirus quantuckense: Draft genome of a second virus-susceptible host strain in the model system.</title>
        <authorList>
            <person name="Chase E."/>
            <person name="Truchon A.R."/>
            <person name="Schepens W."/>
            <person name="Wilhelm S.W."/>
        </authorList>
    </citation>
    <scope>NUCLEOTIDE SEQUENCE [LARGE SCALE GENOMIC DNA]</scope>
    <source>
        <strain evidence="6 7">CCMP1851</strain>
    </source>
</reference>
<evidence type="ECO:0000256" key="2">
    <source>
        <dbReference type="ARBA" id="ARBA00023004"/>
    </source>
</evidence>
<dbReference type="EMBL" id="JBBJCI010000038">
    <property type="protein sequence ID" value="KAK7250087.1"/>
    <property type="molecule type" value="Genomic_DNA"/>
</dbReference>
<dbReference type="InterPro" id="IPR001080">
    <property type="entry name" value="3Fe4S_ferredoxin"/>
</dbReference>
<comment type="caution">
    <text evidence="6">The sequence shown here is derived from an EMBL/GenBank/DDBJ whole genome shotgun (WGS) entry which is preliminary data.</text>
</comment>
<evidence type="ECO:0000256" key="3">
    <source>
        <dbReference type="ARBA" id="ARBA00023014"/>
    </source>
</evidence>
<feature type="domain" description="4Fe-4S ferredoxin-type" evidence="5">
    <location>
        <begin position="171"/>
        <end position="199"/>
    </location>
</feature>
<evidence type="ECO:0000256" key="4">
    <source>
        <dbReference type="SAM" id="MobiDB-lite"/>
    </source>
</evidence>
<evidence type="ECO:0000259" key="5">
    <source>
        <dbReference type="PROSITE" id="PS51379"/>
    </source>
</evidence>
<dbReference type="Gene3D" id="3.30.70.20">
    <property type="match status" value="1"/>
</dbReference>
<organism evidence="6 7">
    <name type="scientific">Aureococcus anophagefferens</name>
    <name type="common">Harmful bloom alga</name>
    <dbReference type="NCBI Taxonomy" id="44056"/>
    <lineage>
        <taxon>Eukaryota</taxon>
        <taxon>Sar</taxon>
        <taxon>Stramenopiles</taxon>
        <taxon>Ochrophyta</taxon>
        <taxon>Pelagophyceae</taxon>
        <taxon>Pelagomonadales</taxon>
        <taxon>Pelagomonadaceae</taxon>
        <taxon>Aureococcus</taxon>
    </lineage>
</organism>
<keyword evidence="3" id="KW-0411">Iron-sulfur</keyword>
<evidence type="ECO:0000313" key="7">
    <source>
        <dbReference type="Proteomes" id="UP001363151"/>
    </source>
</evidence>
<protein>
    <submittedName>
        <fullName evidence="6">Ferredoxin I</fullName>
    </submittedName>
</protein>
<proteinExistence type="predicted"/>
<dbReference type="SUPFAM" id="SSF54862">
    <property type="entry name" value="4Fe-4S ferredoxins"/>
    <property type="match status" value="1"/>
</dbReference>
<dbReference type="Pfam" id="PF13370">
    <property type="entry name" value="Fer4_13"/>
    <property type="match status" value="1"/>
</dbReference>
<accession>A0ABR1GAP1</accession>
<dbReference type="PRINTS" id="PR00352">
    <property type="entry name" value="3FE4SFRDOXIN"/>
</dbReference>
<evidence type="ECO:0000256" key="1">
    <source>
        <dbReference type="ARBA" id="ARBA00022723"/>
    </source>
</evidence>
<name>A0ABR1GAP1_AURAN</name>
<dbReference type="PANTHER" id="PTHR44579">
    <property type="entry name" value="OS01G0730500 PROTEIN"/>
    <property type="match status" value="1"/>
</dbReference>
<keyword evidence="2" id="KW-0408">Iron</keyword>